<comment type="caution">
    <text evidence="2">The sequence shown here is derived from an EMBL/GenBank/DDBJ whole genome shotgun (WGS) entry which is preliminary data.</text>
</comment>
<dbReference type="Proteomes" id="UP000076858">
    <property type="component" value="Unassembled WGS sequence"/>
</dbReference>
<keyword evidence="3" id="KW-1185">Reference proteome</keyword>
<name>A0A164Z6Y8_9CRUS</name>
<protein>
    <submittedName>
        <fullName evidence="2">Uncharacterized protein</fullName>
    </submittedName>
</protein>
<evidence type="ECO:0000313" key="2">
    <source>
        <dbReference type="EMBL" id="KZS16011.1"/>
    </source>
</evidence>
<gene>
    <name evidence="2" type="ORF">APZ42_018437</name>
</gene>
<feature type="region of interest" description="Disordered" evidence="1">
    <location>
        <begin position="20"/>
        <end position="62"/>
    </location>
</feature>
<dbReference type="EMBL" id="LRGB01000781">
    <property type="protein sequence ID" value="KZS16011.1"/>
    <property type="molecule type" value="Genomic_DNA"/>
</dbReference>
<dbReference type="AlphaFoldDB" id="A0A164Z6Y8"/>
<evidence type="ECO:0000313" key="3">
    <source>
        <dbReference type="Proteomes" id="UP000076858"/>
    </source>
</evidence>
<evidence type="ECO:0000256" key="1">
    <source>
        <dbReference type="SAM" id="MobiDB-lite"/>
    </source>
</evidence>
<organism evidence="2 3">
    <name type="scientific">Daphnia magna</name>
    <dbReference type="NCBI Taxonomy" id="35525"/>
    <lineage>
        <taxon>Eukaryota</taxon>
        <taxon>Metazoa</taxon>
        <taxon>Ecdysozoa</taxon>
        <taxon>Arthropoda</taxon>
        <taxon>Crustacea</taxon>
        <taxon>Branchiopoda</taxon>
        <taxon>Diplostraca</taxon>
        <taxon>Cladocera</taxon>
        <taxon>Anomopoda</taxon>
        <taxon>Daphniidae</taxon>
        <taxon>Daphnia</taxon>
    </lineage>
</organism>
<sequence>MFVYRPCVCVCVKGFRLPLPGFPPLSSCAPISQSTTSHSRSSENAEGGESVPTNARVERRLY</sequence>
<accession>A0A164Z6Y8</accession>
<reference evidence="2 3" key="1">
    <citation type="submission" date="2016-03" db="EMBL/GenBank/DDBJ databases">
        <title>EvidentialGene: Evidence-directed Construction of Genes on Genomes.</title>
        <authorList>
            <person name="Gilbert D.G."/>
            <person name="Choi J.-H."/>
            <person name="Mockaitis K."/>
            <person name="Colbourne J."/>
            <person name="Pfrender M."/>
        </authorList>
    </citation>
    <scope>NUCLEOTIDE SEQUENCE [LARGE SCALE GENOMIC DNA]</scope>
    <source>
        <strain evidence="2 3">Xinb3</strain>
        <tissue evidence="2">Complete organism</tissue>
    </source>
</reference>
<proteinExistence type="predicted"/>